<evidence type="ECO:0000256" key="1">
    <source>
        <dbReference type="ARBA" id="ARBA00007964"/>
    </source>
</evidence>
<dbReference type="Gene3D" id="1.10.3660.10">
    <property type="entry name" value="6-phosphogluconate dehydrogenase C-terminal like domain"/>
    <property type="match status" value="1"/>
</dbReference>
<evidence type="ECO:0000256" key="2">
    <source>
        <dbReference type="ARBA" id="ARBA00023002"/>
    </source>
</evidence>
<dbReference type="SUPFAM" id="SSF51735">
    <property type="entry name" value="NAD(P)-binding Rossmann-fold domains"/>
    <property type="match status" value="1"/>
</dbReference>
<protein>
    <submittedName>
        <fullName evidence="5">Prephenate dehydrogenase</fullName>
    </submittedName>
</protein>
<dbReference type="GO" id="GO:0006571">
    <property type="term" value="P:tyrosine biosynthetic process"/>
    <property type="evidence" value="ECO:0007669"/>
    <property type="project" value="InterPro"/>
</dbReference>
<feature type="domain" description="Prephenate/arogenate dehydrogenase" evidence="4">
    <location>
        <begin position="4"/>
        <end position="288"/>
    </location>
</feature>
<dbReference type="SUPFAM" id="SSF48179">
    <property type="entry name" value="6-phosphogluconate dehydrogenase C-terminal domain-like"/>
    <property type="match status" value="1"/>
</dbReference>
<dbReference type="GO" id="GO:0070403">
    <property type="term" value="F:NAD+ binding"/>
    <property type="evidence" value="ECO:0007669"/>
    <property type="project" value="InterPro"/>
</dbReference>
<dbReference type="AlphaFoldDB" id="A0A9D2M2Z3"/>
<comment type="similarity">
    <text evidence="1">Belongs to the prephenate/arogenate dehydrogenase family.</text>
</comment>
<dbReference type="EMBL" id="DWYA01000048">
    <property type="protein sequence ID" value="HJB39704.1"/>
    <property type="molecule type" value="Genomic_DNA"/>
</dbReference>
<dbReference type="InterPro" id="IPR046826">
    <property type="entry name" value="PDH_N"/>
</dbReference>
<dbReference type="Pfam" id="PF02153">
    <property type="entry name" value="PDH_N"/>
    <property type="match status" value="1"/>
</dbReference>
<name>A0A9D2M2Z3_9FIRM</name>
<comment type="pathway">
    <text evidence="3">Amino-acid biosynthesis.</text>
</comment>
<dbReference type="Pfam" id="PF20463">
    <property type="entry name" value="PDH_C"/>
    <property type="match status" value="1"/>
</dbReference>
<evidence type="ECO:0000259" key="4">
    <source>
        <dbReference type="PROSITE" id="PS51176"/>
    </source>
</evidence>
<comment type="caution">
    <text evidence="5">The sequence shown here is derived from an EMBL/GenBank/DDBJ whole genome shotgun (WGS) entry which is preliminary data.</text>
</comment>
<dbReference type="GO" id="GO:0008977">
    <property type="term" value="F:prephenate dehydrogenase (NAD+) activity"/>
    <property type="evidence" value="ECO:0007669"/>
    <property type="project" value="InterPro"/>
</dbReference>
<dbReference type="Proteomes" id="UP000824209">
    <property type="component" value="Unassembled WGS sequence"/>
</dbReference>
<keyword evidence="2" id="KW-0560">Oxidoreductase</keyword>
<dbReference type="PANTHER" id="PTHR21363">
    <property type="entry name" value="PREPHENATE DEHYDROGENASE"/>
    <property type="match status" value="1"/>
</dbReference>
<dbReference type="InterPro" id="IPR046825">
    <property type="entry name" value="PDH_C"/>
</dbReference>
<reference evidence="5" key="2">
    <citation type="submission" date="2021-04" db="EMBL/GenBank/DDBJ databases">
        <authorList>
            <person name="Gilroy R."/>
        </authorList>
    </citation>
    <scope>NUCLEOTIDE SEQUENCE</scope>
    <source>
        <strain evidence="5">ChiBcec8-14828</strain>
    </source>
</reference>
<dbReference type="PANTHER" id="PTHR21363:SF0">
    <property type="entry name" value="PREPHENATE DEHYDROGENASE [NADP(+)]"/>
    <property type="match status" value="1"/>
</dbReference>
<evidence type="ECO:0000256" key="3">
    <source>
        <dbReference type="ARBA" id="ARBA00029440"/>
    </source>
</evidence>
<dbReference type="GO" id="GO:0004665">
    <property type="term" value="F:prephenate dehydrogenase (NADP+) activity"/>
    <property type="evidence" value="ECO:0007669"/>
    <property type="project" value="InterPro"/>
</dbReference>
<gene>
    <name evidence="5" type="ORF">H9943_04825</name>
</gene>
<dbReference type="InterPro" id="IPR050812">
    <property type="entry name" value="Preph/Arog_dehydrog"/>
</dbReference>
<dbReference type="InterPro" id="IPR036291">
    <property type="entry name" value="NAD(P)-bd_dom_sf"/>
</dbReference>
<proteinExistence type="inferred from homology"/>
<dbReference type="Gene3D" id="3.40.50.720">
    <property type="entry name" value="NAD(P)-binding Rossmann-like Domain"/>
    <property type="match status" value="1"/>
</dbReference>
<evidence type="ECO:0000313" key="5">
    <source>
        <dbReference type="EMBL" id="HJB39704.1"/>
    </source>
</evidence>
<organism evidence="5 6">
    <name type="scientific">Candidatus Ruthenibacterium avium</name>
    <dbReference type="NCBI Taxonomy" id="2838751"/>
    <lineage>
        <taxon>Bacteria</taxon>
        <taxon>Bacillati</taxon>
        <taxon>Bacillota</taxon>
        <taxon>Clostridia</taxon>
        <taxon>Eubacteriales</taxon>
        <taxon>Oscillospiraceae</taxon>
        <taxon>Ruthenibacterium</taxon>
    </lineage>
</organism>
<dbReference type="PROSITE" id="PS51176">
    <property type="entry name" value="PDH_ADH"/>
    <property type="match status" value="1"/>
</dbReference>
<reference evidence="5" key="1">
    <citation type="journal article" date="2021" name="PeerJ">
        <title>Extensive microbial diversity within the chicken gut microbiome revealed by metagenomics and culture.</title>
        <authorList>
            <person name="Gilroy R."/>
            <person name="Ravi A."/>
            <person name="Getino M."/>
            <person name="Pursley I."/>
            <person name="Horton D.L."/>
            <person name="Alikhan N.F."/>
            <person name="Baker D."/>
            <person name="Gharbi K."/>
            <person name="Hall N."/>
            <person name="Watson M."/>
            <person name="Adriaenssens E.M."/>
            <person name="Foster-Nyarko E."/>
            <person name="Jarju S."/>
            <person name="Secka A."/>
            <person name="Antonio M."/>
            <person name="Oren A."/>
            <person name="Chaudhuri R.R."/>
            <person name="La Ragione R."/>
            <person name="Hildebrand F."/>
            <person name="Pallen M.J."/>
        </authorList>
    </citation>
    <scope>NUCLEOTIDE SEQUENCE</scope>
    <source>
        <strain evidence="5">ChiBcec8-14828</strain>
    </source>
</reference>
<evidence type="ECO:0000313" key="6">
    <source>
        <dbReference type="Proteomes" id="UP000824209"/>
    </source>
</evidence>
<dbReference type="InterPro" id="IPR008927">
    <property type="entry name" value="6-PGluconate_DH-like_C_sf"/>
</dbReference>
<accession>A0A9D2M2Z3</accession>
<dbReference type="InterPro" id="IPR003099">
    <property type="entry name" value="Prephen_DH"/>
</dbReference>
<sequence>MKQREFCIVGLGLLGGSYAIALTNAGCRVTAVDVRAEALDYARGQGWIAEGALPEQAEALLGRAEVIVLGLYPQDVVPWVQQFQPFFQPGVLLTDVCGVKRAVVERVQDVLRPDTELIACHPMAGKEVSGVEYADCAIFRPANFLITPTEKNSAEAIAFAHELGRTLGFRRITELSCARHDEMIGYVSQLTHAIAVALMNANDDPELPLTTGDSFRDLTRIAKINDKLWSELFLENSDLLIQEIDRFSAELGKLRTALEQEDKDALCTMFRASTARRKLFDRTEAEKTREN</sequence>